<dbReference type="SUPFAM" id="SSF49303">
    <property type="entry name" value="beta-Galactosidase/glucuronidase domain"/>
    <property type="match status" value="1"/>
</dbReference>
<dbReference type="Pfam" id="PF16355">
    <property type="entry name" value="DUF4982"/>
    <property type="match status" value="1"/>
</dbReference>
<dbReference type="InterPro" id="IPR006104">
    <property type="entry name" value="Glyco_hydro_2_N"/>
</dbReference>
<evidence type="ECO:0000256" key="2">
    <source>
        <dbReference type="ARBA" id="ARBA00022801"/>
    </source>
</evidence>
<keyword evidence="12" id="KW-1185">Reference proteome</keyword>
<evidence type="ECO:0000259" key="8">
    <source>
        <dbReference type="Pfam" id="PF16355"/>
    </source>
</evidence>
<dbReference type="GO" id="GO:0004553">
    <property type="term" value="F:hydrolase activity, hydrolyzing O-glycosyl compounds"/>
    <property type="evidence" value="ECO:0007669"/>
    <property type="project" value="InterPro"/>
</dbReference>
<organism evidence="10 11">
    <name type="scientific">Flavobacterium resistens</name>
    <dbReference type="NCBI Taxonomy" id="443612"/>
    <lineage>
        <taxon>Bacteria</taxon>
        <taxon>Pseudomonadati</taxon>
        <taxon>Bacteroidota</taxon>
        <taxon>Flavobacteriia</taxon>
        <taxon>Flavobacteriales</taxon>
        <taxon>Flavobacteriaceae</taxon>
        <taxon>Flavobacterium</taxon>
    </lineage>
</organism>
<feature type="domain" description="DUF4982" evidence="8">
    <location>
        <begin position="640"/>
        <end position="685"/>
    </location>
</feature>
<dbReference type="InterPro" id="IPR021720">
    <property type="entry name" value="Malectin_dom"/>
</dbReference>
<evidence type="ECO:0000259" key="4">
    <source>
        <dbReference type="Pfam" id="PF00703"/>
    </source>
</evidence>
<accession>A0A521FCI6</accession>
<dbReference type="Pfam" id="PF02837">
    <property type="entry name" value="Glyco_hydro_2_N"/>
    <property type="match status" value="1"/>
</dbReference>
<protein>
    <submittedName>
        <fullName evidence="10">Beta-galactosidase</fullName>
    </submittedName>
</protein>
<proteinExistence type="inferred from homology"/>
<reference evidence="9 12" key="2">
    <citation type="submission" date="2019-11" db="EMBL/GenBank/DDBJ databases">
        <title>Flavobacterium resistens genome.</title>
        <authorList>
            <person name="Wilson V.M."/>
            <person name="Newman J.D."/>
        </authorList>
    </citation>
    <scope>NUCLEOTIDE SEQUENCE [LARGE SCALE GENOMIC DNA]</scope>
    <source>
        <strain evidence="9 12">DSM 19382</strain>
    </source>
</reference>
<dbReference type="InterPro" id="IPR008979">
    <property type="entry name" value="Galactose-bd-like_sf"/>
</dbReference>
<dbReference type="PANTHER" id="PTHR42732">
    <property type="entry name" value="BETA-GALACTOSIDASE"/>
    <property type="match status" value="1"/>
</dbReference>
<dbReference type="AlphaFoldDB" id="A0A521FCI6"/>
<dbReference type="InterPro" id="IPR013783">
    <property type="entry name" value="Ig-like_fold"/>
</dbReference>
<feature type="domain" description="Glycoside hydrolase family 2 immunoglobulin-like beta-sandwich" evidence="4">
    <location>
        <begin position="195"/>
        <end position="300"/>
    </location>
</feature>
<evidence type="ECO:0000313" key="10">
    <source>
        <dbReference type="EMBL" id="SMO93883.1"/>
    </source>
</evidence>
<dbReference type="Proteomes" id="UP000317289">
    <property type="component" value="Unassembled WGS sequence"/>
</dbReference>
<evidence type="ECO:0000256" key="3">
    <source>
        <dbReference type="ARBA" id="ARBA00023295"/>
    </source>
</evidence>
<dbReference type="InterPro" id="IPR036156">
    <property type="entry name" value="Beta-gal/glucu_dom_sf"/>
</dbReference>
<dbReference type="Gene3D" id="3.20.20.80">
    <property type="entry name" value="Glycosidases"/>
    <property type="match status" value="1"/>
</dbReference>
<evidence type="ECO:0000259" key="6">
    <source>
        <dbReference type="Pfam" id="PF02837"/>
    </source>
</evidence>
<dbReference type="InterPro" id="IPR051913">
    <property type="entry name" value="GH2_Domain-Containing"/>
</dbReference>
<dbReference type="SUPFAM" id="SSF51445">
    <property type="entry name" value="(Trans)glycosidases"/>
    <property type="match status" value="1"/>
</dbReference>
<dbReference type="GO" id="GO:0005975">
    <property type="term" value="P:carbohydrate metabolic process"/>
    <property type="evidence" value="ECO:0007669"/>
    <property type="project" value="InterPro"/>
</dbReference>
<keyword evidence="3" id="KW-0326">Glycosidase</keyword>
<feature type="domain" description="Malectin" evidence="7">
    <location>
        <begin position="729"/>
        <end position="872"/>
    </location>
</feature>
<dbReference type="EMBL" id="FXTA01000008">
    <property type="protein sequence ID" value="SMO93883.1"/>
    <property type="molecule type" value="Genomic_DNA"/>
</dbReference>
<dbReference type="InterPro" id="IPR006101">
    <property type="entry name" value="Glyco_hydro_2"/>
</dbReference>
<feature type="domain" description="Glycosyl hydrolases family 2 sugar binding" evidence="6">
    <location>
        <begin position="51"/>
        <end position="176"/>
    </location>
</feature>
<evidence type="ECO:0000313" key="11">
    <source>
        <dbReference type="Proteomes" id="UP000317289"/>
    </source>
</evidence>
<gene>
    <name evidence="9" type="ORF">GJU42_06350</name>
    <name evidence="10" type="ORF">SAMN06265349_10872</name>
</gene>
<dbReference type="InterPro" id="IPR006102">
    <property type="entry name" value="Ig-like_GH2"/>
</dbReference>
<dbReference type="Gene3D" id="2.60.120.260">
    <property type="entry name" value="Galactose-binding domain-like"/>
    <property type="match status" value="1"/>
</dbReference>
<evidence type="ECO:0000313" key="9">
    <source>
        <dbReference type="EMBL" id="MRX67579.1"/>
    </source>
</evidence>
<name>A0A521FCI6_9FLAO</name>
<feature type="domain" description="Glycoside hydrolase family 2 catalytic" evidence="5">
    <location>
        <begin position="307"/>
        <end position="608"/>
    </location>
</feature>
<dbReference type="Pfam" id="PF02836">
    <property type="entry name" value="Glyco_hydro_2_C"/>
    <property type="match status" value="1"/>
</dbReference>
<dbReference type="InterPro" id="IPR032311">
    <property type="entry name" value="DUF4982"/>
</dbReference>
<sequence>MIQKKILLLTTVFCFLAGFSQEKMKQSINSNWQFYKGKLNQADLENTKTTIWEDVNLPHSWNKFDVMDDQWGYYRGEGWYKKTVYVNPQWKNKSVYLYFEGANQTTEVFINGKKVGSHIGGYTAFSFPINEFLQFENPEKGNQIVIKVDNSYNDDIPPLDADFTFYGGIYRDLYLIASNEVHFDMTNRGSDGVFVTTPDVSATSAKFQVKGNIENNSKSSKEVIVISKLFDKNNLEVATLSSSLKLKSNSKTEFLQLSKAVQNPKLWSPDEPYLYKVVTVVLDKKTKEQLDLFSAPVGFRWFSFTADKGFFLNGKPAKLIGANRHQDYKDLANALPDILAEKDMQLIKEMGGNFVRVAHYPQDPSVLEACDRIGILAMVETPEVNRITETKVFEENSIEMQREMIRQSFNHPSVIVWAYMNEILLRPRYDDKSVERQNYYKNVATLAQKLENVTREEDPTRYTMLPNHGAFDLYNSVGLTKIPMIVGWNLYHGWYNGEFGGLEKFLENHHRVLPDKPMVITEFGADADRRMRSDNPKKFDKTMDYAMLYHKHYLNAIENLDYVAGGTIWNLVEFNSEGRAESWPHMNNKGIISWDRIPKDAYYFYQARLLKKPVVSIGSKSWTNRSGVLTSENESVFYQDLEVFSNENEITLKVNGQNLGSQKTKEGSTIFNVPFKNGNNIVEAFSTSNESVKDFASIHFTLYAPNLSSTKYPFENIRISLGDQRQFTEELTQQNWLPEQTYTKGSWGYVGGQAYKMPGNPQIPYGTNKLIKGTENDPIYQTQREGIEAFNFDVPDGKYELTLYFAEFLSGNTREALAYNLAEKSQKEEKAFRVFDVLVNGQLFLENFGNNNYLEPEKAVDMKTTIYVKDGKGIQVDFKQKTGKTILNGIELKRIF</sequence>
<dbReference type="PRINTS" id="PR00132">
    <property type="entry name" value="GLHYDRLASE2"/>
</dbReference>
<dbReference type="SUPFAM" id="SSF49785">
    <property type="entry name" value="Galactose-binding domain-like"/>
    <property type="match status" value="1"/>
</dbReference>
<evidence type="ECO:0000313" key="12">
    <source>
        <dbReference type="Proteomes" id="UP000468990"/>
    </source>
</evidence>
<dbReference type="RefSeq" id="WP_142452493.1">
    <property type="nucleotide sequence ID" value="NZ_FXTA01000008.1"/>
</dbReference>
<reference evidence="10 11" key="1">
    <citation type="submission" date="2017-05" db="EMBL/GenBank/DDBJ databases">
        <authorList>
            <person name="Varghese N."/>
            <person name="Submissions S."/>
        </authorList>
    </citation>
    <scope>NUCLEOTIDE SEQUENCE [LARGE SCALE GENOMIC DNA]</scope>
    <source>
        <strain evidence="10 11">DSM 19382</strain>
    </source>
</reference>
<dbReference type="Proteomes" id="UP000468990">
    <property type="component" value="Unassembled WGS sequence"/>
</dbReference>
<comment type="similarity">
    <text evidence="1">Belongs to the glycosyl hydrolase 2 family.</text>
</comment>
<dbReference type="InterPro" id="IPR017853">
    <property type="entry name" value="GH"/>
</dbReference>
<evidence type="ECO:0000256" key="1">
    <source>
        <dbReference type="ARBA" id="ARBA00007401"/>
    </source>
</evidence>
<dbReference type="Pfam" id="PF11721">
    <property type="entry name" value="Malectin"/>
    <property type="match status" value="1"/>
</dbReference>
<evidence type="ECO:0000259" key="7">
    <source>
        <dbReference type="Pfam" id="PF11721"/>
    </source>
</evidence>
<dbReference type="PANTHER" id="PTHR42732:SF1">
    <property type="entry name" value="BETA-MANNOSIDASE"/>
    <property type="match status" value="1"/>
</dbReference>
<keyword evidence="2" id="KW-0378">Hydrolase</keyword>
<dbReference type="InterPro" id="IPR006103">
    <property type="entry name" value="Glyco_hydro_2_cat"/>
</dbReference>
<evidence type="ECO:0000259" key="5">
    <source>
        <dbReference type="Pfam" id="PF02836"/>
    </source>
</evidence>
<dbReference type="Pfam" id="PF00703">
    <property type="entry name" value="Glyco_hydro_2"/>
    <property type="match status" value="1"/>
</dbReference>
<dbReference type="OrthoDB" id="9801077at2"/>
<dbReference type="EMBL" id="WKKG01000003">
    <property type="protein sequence ID" value="MRX67579.1"/>
    <property type="molecule type" value="Genomic_DNA"/>
</dbReference>
<dbReference type="Gene3D" id="2.60.120.430">
    <property type="entry name" value="Galactose-binding lectin"/>
    <property type="match status" value="1"/>
</dbReference>
<dbReference type="Gene3D" id="2.60.40.10">
    <property type="entry name" value="Immunoglobulins"/>
    <property type="match status" value="2"/>
</dbReference>